<evidence type="ECO:0000256" key="1">
    <source>
        <dbReference type="ARBA" id="ARBA00023015"/>
    </source>
</evidence>
<dbReference type="AlphaFoldDB" id="A0A0D1A4N1"/>
<dbReference type="SMART" id="SM00347">
    <property type="entry name" value="HTH_MARR"/>
    <property type="match status" value="1"/>
</dbReference>
<dbReference type="STRING" id="1335616.WDC_1773"/>
<evidence type="ECO:0000259" key="4">
    <source>
        <dbReference type="PROSITE" id="PS50995"/>
    </source>
</evidence>
<dbReference type="GO" id="GO:0003677">
    <property type="term" value="F:DNA binding"/>
    <property type="evidence" value="ECO:0007669"/>
    <property type="project" value="UniProtKB-KW"/>
</dbReference>
<dbReference type="InterPro" id="IPR036388">
    <property type="entry name" value="WH-like_DNA-bd_sf"/>
</dbReference>
<keyword evidence="1" id="KW-0805">Transcription regulation</keyword>
<feature type="domain" description="HTH marR-type" evidence="4">
    <location>
        <begin position="1"/>
        <end position="141"/>
    </location>
</feature>
<dbReference type="PANTHER" id="PTHR33164:SF43">
    <property type="entry name" value="HTH-TYPE TRANSCRIPTIONAL REPRESSOR YETL"/>
    <property type="match status" value="1"/>
</dbReference>
<dbReference type="InterPro" id="IPR039422">
    <property type="entry name" value="MarR/SlyA-like"/>
</dbReference>
<reference evidence="5 6" key="1">
    <citation type="submission" date="2013-08" db="EMBL/GenBank/DDBJ databases">
        <title>Lactobacillus wasatchii sp. WDC04, a late gas producing bacteria isolated from aged chedder cheese.</title>
        <authorList>
            <person name="Oberg C.J."/>
            <person name="Culumber M."/>
            <person name="McMahon D.J."/>
            <person name="Broadbent J.R."/>
            <person name="Oberg T.S."/>
            <person name="Ortaki F."/>
        </authorList>
    </citation>
    <scope>NUCLEOTIDE SEQUENCE [LARGE SCALE GENOMIC DNA]</scope>
    <source>
        <strain evidence="5 6">WDC04</strain>
    </source>
</reference>
<dbReference type="GO" id="GO:0003700">
    <property type="term" value="F:DNA-binding transcription factor activity"/>
    <property type="evidence" value="ECO:0007669"/>
    <property type="project" value="InterPro"/>
</dbReference>
<dbReference type="InterPro" id="IPR036390">
    <property type="entry name" value="WH_DNA-bd_sf"/>
</dbReference>
<dbReference type="InterPro" id="IPR023187">
    <property type="entry name" value="Tscrpt_reg_MarR-type_CS"/>
</dbReference>
<evidence type="ECO:0000313" key="6">
    <source>
        <dbReference type="Proteomes" id="UP000032279"/>
    </source>
</evidence>
<dbReference type="PROSITE" id="PS50995">
    <property type="entry name" value="HTH_MARR_2"/>
    <property type="match status" value="1"/>
</dbReference>
<dbReference type="RefSeq" id="WP_044011464.1">
    <property type="nucleotide sequence ID" value="NZ_AWTT01000062.1"/>
</dbReference>
<accession>A0A0D1A4N1</accession>
<protein>
    <submittedName>
        <fullName evidence="5">Transcriptional regulator, MarR family</fullName>
    </submittedName>
</protein>
<dbReference type="Proteomes" id="UP000032279">
    <property type="component" value="Unassembled WGS sequence"/>
</dbReference>
<keyword evidence="3" id="KW-0804">Transcription</keyword>
<organism evidence="5 6">
    <name type="scientific">Paucilactobacillus wasatchensis</name>
    <dbReference type="NCBI Taxonomy" id="1335616"/>
    <lineage>
        <taxon>Bacteria</taxon>
        <taxon>Bacillati</taxon>
        <taxon>Bacillota</taxon>
        <taxon>Bacilli</taxon>
        <taxon>Lactobacillales</taxon>
        <taxon>Lactobacillaceae</taxon>
        <taxon>Paucilactobacillus</taxon>
    </lineage>
</organism>
<dbReference type="Pfam" id="PF12802">
    <property type="entry name" value="MarR_2"/>
    <property type="match status" value="1"/>
</dbReference>
<evidence type="ECO:0000256" key="2">
    <source>
        <dbReference type="ARBA" id="ARBA00023125"/>
    </source>
</evidence>
<proteinExistence type="predicted"/>
<dbReference type="Gene3D" id="1.10.10.10">
    <property type="entry name" value="Winged helix-like DNA-binding domain superfamily/Winged helix DNA-binding domain"/>
    <property type="match status" value="1"/>
</dbReference>
<gene>
    <name evidence="5" type="ORF">WDC_1773</name>
</gene>
<keyword evidence="2" id="KW-0238">DNA-binding</keyword>
<dbReference type="GO" id="GO:0006950">
    <property type="term" value="P:response to stress"/>
    <property type="evidence" value="ECO:0007669"/>
    <property type="project" value="TreeGrafter"/>
</dbReference>
<evidence type="ECO:0000313" key="5">
    <source>
        <dbReference type="EMBL" id="KIS02657.1"/>
    </source>
</evidence>
<evidence type="ECO:0000256" key="3">
    <source>
        <dbReference type="ARBA" id="ARBA00023163"/>
    </source>
</evidence>
<dbReference type="PROSITE" id="PS01117">
    <property type="entry name" value="HTH_MARR_1"/>
    <property type="match status" value="1"/>
</dbReference>
<sequence>MDKDKELFDGFIQSYLFSLKYLQDFISAPAAEYGISFDQFLIMREVSDAKNEITLMDVAELHRVSRSAISRQISGLLNNDYVYQRIDPNDRRRKILKLTPEGKKVEAALLEIGLKRARQWKKIFGAKRLDQVLGFIKEFTQEVVTKEPSYFAARGETIKKSGK</sequence>
<dbReference type="EMBL" id="AWTT01000062">
    <property type="protein sequence ID" value="KIS02657.1"/>
    <property type="molecule type" value="Genomic_DNA"/>
</dbReference>
<dbReference type="PATRIC" id="fig|1335616.4.peg.1783"/>
<name>A0A0D1A4N1_9LACO</name>
<keyword evidence="6" id="KW-1185">Reference proteome</keyword>
<dbReference type="PANTHER" id="PTHR33164">
    <property type="entry name" value="TRANSCRIPTIONAL REGULATOR, MARR FAMILY"/>
    <property type="match status" value="1"/>
</dbReference>
<dbReference type="InterPro" id="IPR000835">
    <property type="entry name" value="HTH_MarR-typ"/>
</dbReference>
<comment type="caution">
    <text evidence="5">The sequence shown here is derived from an EMBL/GenBank/DDBJ whole genome shotgun (WGS) entry which is preliminary data.</text>
</comment>
<dbReference type="SUPFAM" id="SSF46785">
    <property type="entry name" value="Winged helix' DNA-binding domain"/>
    <property type="match status" value="1"/>
</dbReference>